<dbReference type="SUPFAM" id="SSF56059">
    <property type="entry name" value="Glutathione synthetase ATP-binding domain-like"/>
    <property type="match status" value="1"/>
</dbReference>
<sequence>MKTFVKPIAIHREQGRHIWLPHELLEAFHLSPKQSVILKLGQLQCVANVRLSPHIDKLFVSHEVARSLCLPAGKLHIRAIGNHSLQLGPVIGLLSTYRLPMFTAFLKEGLDKGTLFYFFRPADVDWARKQVVASMLQKDQGGKGRISWKRQRCPLPDVIYERVPNRQSEKRRDVRLCLEKLRHLPGAKVFNQGFYDKWDIYKRLVKNPSLRPYLPETSLAHPTLIKEMLSRYQAVYIKPIHGSLGLGIIRAHQLKSGLIQCHFHQQGAIRSRIFPNIIRLFHEFPIGPSRYLVQPAISLIQYNHAPVDFRVHLHRNGNGEWQVVGVGAKVARHPRSITTHVRTGGSFMPAEAILKSAFAEQAQGIMDVLKKTAILFAEEVANSETGPIGELGLDMGIDINGNPWLFEINAKPGRHIFKSHWLKTAALESARSIVDYALYLSGFKES</sequence>
<evidence type="ECO:0008006" key="3">
    <source>
        <dbReference type="Google" id="ProtNLM"/>
    </source>
</evidence>
<protein>
    <recommendedName>
        <fullName evidence="3">ATP-grasp domain-containing protein</fullName>
    </recommendedName>
</protein>
<comment type="caution">
    <text evidence="1">The sequence shown here is derived from an EMBL/GenBank/DDBJ whole genome shotgun (WGS) entry which is preliminary data.</text>
</comment>
<evidence type="ECO:0000313" key="1">
    <source>
        <dbReference type="EMBL" id="OUM86724.1"/>
    </source>
</evidence>
<dbReference type="InterPro" id="IPR026838">
    <property type="entry name" value="YheC/D"/>
</dbReference>
<gene>
    <name evidence="1" type="ORF">BAA01_03780</name>
</gene>
<dbReference type="EMBL" id="LZRT01000086">
    <property type="protein sequence ID" value="OUM86724.1"/>
    <property type="molecule type" value="Genomic_DNA"/>
</dbReference>
<dbReference type="AlphaFoldDB" id="A0A1Y3PHZ0"/>
<organism evidence="1 2">
    <name type="scientific">Bacillus thermozeamaize</name>
    <dbReference type="NCBI Taxonomy" id="230954"/>
    <lineage>
        <taxon>Bacteria</taxon>
        <taxon>Bacillati</taxon>
        <taxon>Bacillota</taxon>
        <taxon>Bacilli</taxon>
        <taxon>Bacillales</taxon>
        <taxon>Bacillaceae</taxon>
        <taxon>Bacillus</taxon>
    </lineage>
</organism>
<accession>A0A1Y3PHZ0</accession>
<name>A0A1Y3PHZ0_9BACI</name>
<dbReference type="Proteomes" id="UP000196475">
    <property type="component" value="Unassembled WGS sequence"/>
</dbReference>
<evidence type="ECO:0000313" key="2">
    <source>
        <dbReference type="Proteomes" id="UP000196475"/>
    </source>
</evidence>
<proteinExistence type="predicted"/>
<reference evidence="2" key="1">
    <citation type="submission" date="2016-06" db="EMBL/GenBank/DDBJ databases">
        <authorList>
            <person name="Nascimento L."/>
            <person name="Pereira R.V."/>
            <person name="Martins L.F."/>
            <person name="Quaggio R.B."/>
            <person name="Silva A.M."/>
            <person name="Setubal J.C."/>
        </authorList>
    </citation>
    <scope>NUCLEOTIDE SEQUENCE [LARGE SCALE GENOMIC DNA]</scope>
</reference>
<dbReference type="Pfam" id="PF14398">
    <property type="entry name" value="ATPgrasp_YheCD"/>
    <property type="match status" value="1"/>
</dbReference>